<proteinExistence type="predicted"/>
<dbReference type="RefSeq" id="XP_062686109.1">
    <property type="nucleotide sequence ID" value="XM_062825953.1"/>
</dbReference>
<dbReference type="PANTHER" id="PTHR36839:SF1">
    <property type="entry name" value="METALLO-BETA-LACTAMASE FAMILY PROTEIN (AFU_ORTHOLOGUE AFUA_5G12770)"/>
    <property type="match status" value="1"/>
</dbReference>
<evidence type="ECO:0000313" key="4">
    <source>
        <dbReference type="Proteomes" id="UP001278500"/>
    </source>
</evidence>
<feature type="region of interest" description="Disordered" evidence="1">
    <location>
        <begin position="67"/>
        <end position="94"/>
    </location>
</feature>
<comment type="caution">
    <text evidence="3">The sequence shown here is derived from an EMBL/GenBank/DDBJ whole genome shotgun (WGS) entry which is preliminary data.</text>
</comment>
<dbReference type="AlphaFoldDB" id="A0AAE0JNA8"/>
<dbReference type="SUPFAM" id="SSF56281">
    <property type="entry name" value="Metallo-hydrolase/oxidoreductase"/>
    <property type="match status" value="1"/>
</dbReference>
<dbReference type="EMBL" id="JAUEPP010000001">
    <property type="protein sequence ID" value="KAK3354731.1"/>
    <property type="molecule type" value="Genomic_DNA"/>
</dbReference>
<keyword evidence="4" id="KW-1185">Reference proteome</keyword>
<gene>
    <name evidence="3" type="ORF">B0H65DRAFT_449452</name>
</gene>
<dbReference type="SMART" id="SM00849">
    <property type="entry name" value="Lactamase_B"/>
    <property type="match status" value="1"/>
</dbReference>
<name>A0AAE0JNA8_9PEZI</name>
<accession>A0AAE0JNA8</accession>
<dbReference type="Pfam" id="PF00753">
    <property type="entry name" value="Lactamase_B"/>
    <property type="match status" value="1"/>
</dbReference>
<reference evidence="3" key="1">
    <citation type="journal article" date="2023" name="Mol. Phylogenet. Evol.">
        <title>Genome-scale phylogeny and comparative genomics of the fungal order Sordariales.</title>
        <authorList>
            <person name="Hensen N."/>
            <person name="Bonometti L."/>
            <person name="Westerberg I."/>
            <person name="Brannstrom I.O."/>
            <person name="Guillou S."/>
            <person name="Cros-Aarteil S."/>
            <person name="Calhoun S."/>
            <person name="Haridas S."/>
            <person name="Kuo A."/>
            <person name="Mondo S."/>
            <person name="Pangilinan J."/>
            <person name="Riley R."/>
            <person name="LaButti K."/>
            <person name="Andreopoulos B."/>
            <person name="Lipzen A."/>
            <person name="Chen C."/>
            <person name="Yan M."/>
            <person name="Daum C."/>
            <person name="Ng V."/>
            <person name="Clum A."/>
            <person name="Steindorff A."/>
            <person name="Ohm R.A."/>
            <person name="Martin F."/>
            <person name="Silar P."/>
            <person name="Natvig D.O."/>
            <person name="Lalanne C."/>
            <person name="Gautier V."/>
            <person name="Ament-Velasquez S.L."/>
            <person name="Kruys A."/>
            <person name="Hutchinson M.I."/>
            <person name="Powell A.J."/>
            <person name="Barry K."/>
            <person name="Miller A.N."/>
            <person name="Grigoriev I.V."/>
            <person name="Debuchy R."/>
            <person name="Gladieux P."/>
            <person name="Hiltunen Thoren M."/>
            <person name="Johannesson H."/>
        </authorList>
    </citation>
    <scope>NUCLEOTIDE SEQUENCE</scope>
    <source>
        <strain evidence="3">CBS 560.94</strain>
    </source>
</reference>
<feature type="compositionally biased region" description="Basic and acidic residues" evidence="1">
    <location>
        <begin position="78"/>
        <end position="94"/>
    </location>
</feature>
<dbReference type="Proteomes" id="UP001278500">
    <property type="component" value="Unassembled WGS sequence"/>
</dbReference>
<reference evidence="3" key="2">
    <citation type="submission" date="2023-06" db="EMBL/GenBank/DDBJ databases">
        <authorList>
            <consortium name="Lawrence Berkeley National Laboratory"/>
            <person name="Haridas S."/>
            <person name="Hensen N."/>
            <person name="Bonometti L."/>
            <person name="Westerberg I."/>
            <person name="Brannstrom I.O."/>
            <person name="Guillou S."/>
            <person name="Cros-Aarteil S."/>
            <person name="Calhoun S."/>
            <person name="Kuo A."/>
            <person name="Mondo S."/>
            <person name="Pangilinan J."/>
            <person name="Riley R."/>
            <person name="Labutti K."/>
            <person name="Andreopoulos B."/>
            <person name="Lipzen A."/>
            <person name="Chen C."/>
            <person name="Yanf M."/>
            <person name="Daum C."/>
            <person name="Ng V."/>
            <person name="Clum A."/>
            <person name="Steindorff A."/>
            <person name="Ohm R."/>
            <person name="Martin F."/>
            <person name="Silar P."/>
            <person name="Natvig D."/>
            <person name="Lalanne C."/>
            <person name="Gautier V."/>
            <person name="Ament-Velasquez S.L."/>
            <person name="Kruys A."/>
            <person name="Hutchinson M.I."/>
            <person name="Powell A.J."/>
            <person name="Barry K."/>
            <person name="Miller A.N."/>
            <person name="Grigoriev I.V."/>
            <person name="Debuchy R."/>
            <person name="Gladieux P."/>
            <person name="Thoren M.H."/>
            <person name="Johannesson H."/>
        </authorList>
    </citation>
    <scope>NUCLEOTIDE SEQUENCE</scope>
    <source>
        <strain evidence="3">CBS 560.94</strain>
    </source>
</reference>
<dbReference type="GeneID" id="87863107"/>
<dbReference type="PANTHER" id="PTHR36839">
    <property type="entry name" value="METALLO-BETA-LACTAMASE FAMILY PROTEIN (AFU_ORTHOLOGUE AFUA_5G12770)"/>
    <property type="match status" value="1"/>
</dbReference>
<sequence length="346" mass="38675">MPSPTTTMAEQYLICTACGTQHPTTDRSSLKTCFICDDPRQFVPPSGQSFTTLSDLRSSTSPKYKNEFHPYKYSSPQEKFESSKSDSSGEPKEATIDELKQAELISIVTTPKLGIGQRAILVKTPSGKKVLWDCVAFLDEETVSKIKQLGGVDAIVISHPHFYTTHLEWARAFGDCPVYLAADDKRWRARVDDAVQREITEEETRITNKKGEDLGVVAVKLGGHFPGSLVLHIPHSGHLLTADTIFTTPSGLSNWEVNALGEPRSRPKDTNSYSFMWSIPNLIPLSAGEIARMWGILKKYDFKSTHGLFLGQDIEDVNVKKRVLESVRIQLRMMGLKEHPVYSVYI</sequence>
<evidence type="ECO:0000313" key="3">
    <source>
        <dbReference type="EMBL" id="KAK3354731.1"/>
    </source>
</evidence>
<dbReference type="InterPro" id="IPR001279">
    <property type="entry name" value="Metallo-B-lactamas"/>
</dbReference>
<evidence type="ECO:0000259" key="2">
    <source>
        <dbReference type="SMART" id="SM00849"/>
    </source>
</evidence>
<organism evidence="3 4">
    <name type="scientific">Neurospora tetraspora</name>
    <dbReference type="NCBI Taxonomy" id="94610"/>
    <lineage>
        <taxon>Eukaryota</taxon>
        <taxon>Fungi</taxon>
        <taxon>Dikarya</taxon>
        <taxon>Ascomycota</taxon>
        <taxon>Pezizomycotina</taxon>
        <taxon>Sordariomycetes</taxon>
        <taxon>Sordariomycetidae</taxon>
        <taxon>Sordariales</taxon>
        <taxon>Sordariaceae</taxon>
        <taxon>Neurospora</taxon>
    </lineage>
</organism>
<dbReference type="InterPro" id="IPR036866">
    <property type="entry name" value="RibonucZ/Hydroxyglut_hydro"/>
</dbReference>
<protein>
    <submittedName>
        <fullName evidence="3">Beta-lactamase-like protein</fullName>
    </submittedName>
</protein>
<evidence type="ECO:0000256" key="1">
    <source>
        <dbReference type="SAM" id="MobiDB-lite"/>
    </source>
</evidence>
<dbReference type="Gene3D" id="3.60.15.10">
    <property type="entry name" value="Ribonuclease Z/Hydroxyacylglutathione hydrolase-like"/>
    <property type="match status" value="1"/>
</dbReference>
<feature type="domain" description="Metallo-beta-lactamase" evidence="2">
    <location>
        <begin position="116"/>
        <end position="294"/>
    </location>
</feature>